<dbReference type="Proteomes" id="UP000239757">
    <property type="component" value="Unassembled WGS sequence"/>
</dbReference>
<feature type="transmembrane region" description="Helical" evidence="1">
    <location>
        <begin position="12"/>
        <end position="31"/>
    </location>
</feature>
<proteinExistence type="predicted"/>
<organism evidence="2 3">
    <name type="scientific">Gossypium barbadense</name>
    <name type="common">Sea Island cotton</name>
    <name type="synonym">Hibiscus barbadensis</name>
    <dbReference type="NCBI Taxonomy" id="3634"/>
    <lineage>
        <taxon>Eukaryota</taxon>
        <taxon>Viridiplantae</taxon>
        <taxon>Streptophyta</taxon>
        <taxon>Embryophyta</taxon>
        <taxon>Tracheophyta</taxon>
        <taxon>Spermatophyta</taxon>
        <taxon>Magnoliopsida</taxon>
        <taxon>eudicotyledons</taxon>
        <taxon>Gunneridae</taxon>
        <taxon>Pentapetalae</taxon>
        <taxon>rosids</taxon>
        <taxon>malvids</taxon>
        <taxon>Malvales</taxon>
        <taxon>Malvaceae</taxon>
        <taxon>Malvoideae</taxon>
        <taxon>Gossypium</taxon>
    </lineage>
</organism>
<keyword evidence="1" id="KW-0812">Transmembrane</keyword>
<keyword evidence="1" id="KW-1133">Transmembrane helix</keyword>
<evidence type="ECO:0000313" key="3">
    <source>
        <dbReference type="Proteomes" id="UP000239757"/>
    </source>
</evidence>
<gene>
    <name evidence="2" type="ORF">GOBAR_AA04688</name>
</gene>
<protein>
    <submittedName>
        <fullName evidence="2">Uncharacterized protein</fullName>
    </submittedName>
</protein>
<evidence type="ECO:0000256" key="1">
    <source>
        <dbReference type="SAM" id="Phobius"/>
    </source>
</evidence>
<reference evidence="2 3" key="1">
    <citation type="submission" date="2015-01" db="EMBL/GenBank/DDBJ databases">
        <title>Genome of allotetraploid Gossypium barbadense reveals genomic plasticity and fiber elongation in cotton evolution.</title>
        <authorList>
            <person name="Chen X."/>
            <person name="Liu X."/>
            <person name="Zhao B."/>
            <person name="Zheng H."/>
            <person name="Hu Y."/>
            <person name="Lu G."/>
            <person name="Yang C."/>
            <person name="Chen J."/>
            <person name="Shan C."/>
            <person name="Zhang L."/>
            <person name="Zhou Y."/>
            <person name="Wang L."/>
            <person name="Guo W."/>
            <person name="Bai Y."/>
            <person name="Ruan J."/>
            <person name="Shangguan X."/>
            <person name="Mao Y."/>
            <person name="Jiang J."/>
            <person name="Zhu Y."/>
            <person name="Lei J."/>
            <person name="Kang H."/>
            <person name="Chen S."/>
            <person name="He X."/>
            <person name="Wang R."/>
            <person name="Wang Y."/>
            <person name="Chen J."/>
            <person name="Wang L."/>
            <person name="Yu S."/>
            <person name="Wang B."/>
            <person name="Wei J."/>
            <person name="Song S."/>
            <person name="Lu X."/>
            <person name="Gao Z."/>
            <person name="Gu W."/>
            <person name="Deng X."/>
            <person name="Ma D."/>
            <person name="Wang S."/>
            <person name="Liang W."/>
            <person name="Fang L."/>
            <person name="Cai C."/>
            <person name="Zhu X."/>
            <person name="Zhou B."/>
            <person name="Zhang Y."/>
            <person name="Chen Z."/>
            <person name="Xu S."/>
            <person name="Zhu R."/>
            <person name="Wang S."/>
            <person name="Zhang T."/>
            <person name="Zhao G."/>
        </authorList>
    </citation>
    <scope>NUCLEOTIDE SEQUENCE [LARGE SCALE GENOMIC DNA]</scope>
    <source>
        <strain evidence="3">cv. Xinhai21</strain>
        <tissue evidence="2">Leaf</tissue>
    </source>
</reference>
<sequence length="160" mass="18332">MNWTRGWWWLSRWVLVLWGDIIRNVLVGLLLGRLREMILGRVPQRLSIILMLSMLEMPCGDIWPMRVRDDSWATGWLEKGCLGAARIVRGQARGQSVPALRGREMPRVAPNSGTLNWQINLPRWNVEQSSIVNSRYVGSIILKNNYQGSVVRRARIASAI</sequence>
<dbReference type="AlphaFoldDB" id="A0A2P5YK37"/>
<dbReference type="EMBL" id="KZ663088">
    <property type="protein sequence ID" value="PPS15908.1"/>
    <property type="molecule type" value="Genomic_DNA"/>
</dbReference>
<evidence type="ECO:0000313" key="2">
    <source>
        <dbReference type="EMBL" id="PPS15908.1"/>
    </source>
</evidence>
<keyword evidence="1" id="KW-0472">Membrane</keyword>
<name>A0A2P5YK37_GOSBA</name>
<accession>A0A2P5YK37</accession>